<dbReference type="EMBL" id="CP115612">
    <property type="protein sequence ID" value="WBW74302.1"/>
    <property type="molecule type" value="Genomic_DNA"/>
</dbReference>
<dbReference type="AlphaFoldDB" id="A0AAE9WD92"/>
<accession>A0AAE9WD92</accession>
<dbReference type="GeneID" id="80877257"/>
<name>A0AAE9WD92_9SCHI</name>
<evidence type="ECO:0000313" key="2">
    <source>
        <dbReference type="Proteomes" id="UP001212411"/>
    </source>
</evidence>
<reference evidence="1 2" key="1">
    <citation type="journal article" date="2023" name="G3 (Bethesda)">
        <title>A high-quality reference genome for the fission yeast Schizosaccharomyces osmophilus.</title>
        <authorList>
            <person name="Jia G.S."/>
            <person name="Zhang W.C."/>
            <person name="Liang Y."/>
            <person name="Liu X.H."/>
            <person name="Rhind N."/>
            <person name="Pidoux A."/>
            <person name="Brysch-Herzberg M."/>
            <person name="Du L.L."/>
        </authorList>
    </citation>
    <scope>NUCLEOTIDE SEQUENCE [LARGE SCALE GENOMIC DNA]</scope>
    <source>
        <strain evidence="1 2">CBS 15793</strain>
    </source>
</reference>
<sequence>MVQLVSCWRQNKIQSEIYYNQHSMKKNPARCEVYLRRRFRSRKSQIQHLKKQTFKPNHLP</sequence>
<proteinExistence type="predicted"/>
<dbReference type="KEGG" id="som:SOMG_03779"/>
<organism evidence="1 2">
    <name type="scientific">Schizosaccharomyces osmophilus</name>
    <dbReference type="NCBI Taxonomy" id="2545709"/>
    <lineage>
        <taxon>Eukaryota</taxon>
        <taxon>Fungi</taxon>
        <taxon>Dikarya</taxon>
        <taxon>Ascomycota</taxon>
        <taxon>Taphrinomycotina</taxon>
        <taxon>Schizosaccharomycetes</taxon>
        <taxon>Schizosaccharomycetales</taxon>
        <taxon>Schizosaccharomycetaceae</taxon>
        <taxon>Schizosaccharomyces</taxon>
    </lineage>
</organism>
<dbReference type="Proteomes" id="UP001212411">
    <property type="component" value="Chromosome 2"/>
</dbReference>
<gene>
    <name evidence="1" type="ORF">SOMG_03779</name>
</gene>
<keyword evidence="2" id="KW-1185">Reference proteome</keyword>
<evidence type="ECO:0000313" key="1">
    <source>
        <dbReference type="EMBL" id="WBW74302.1"/>
    </source>
</evidence>
<dbReference type="RefSeq" id="XP_056038545.1">
    <property type="nucleotide sequence ID" value="XM_056182568.1"/>
</dbReference>
<protein>
    <submittedName>
        <fullName evidence="1">Uncharacterized protein</fullName>
    </submittedName>
</protein>